<organism evidence="1 2">
    <name type="scientific">Lacticaseibacillus paracasei subsp. paracasei Lpp41</name>
    <dbReference type="NCBI Taxonomy" id="1256208"/>
    <lineage>
        <taxon>Bacteria</taxon>
        <taxon>Bacillati</taxon>
        <taxon>Bacillota</taxon>
        <taxon>Bacilli</taxon>
        <taxon>Lactobacillales</taxon>
        <taxon>Lactobacillaceae</taxon>
        <taxon>Lacticaseibacillus</taxon>
    </lineage>
</organism>
<comment type="caution">
    <text evidence="1">The sequence shown here is derived from an EMBL/GenBank/DDBJ whole genome shotgun (WGS) entry which is preliminary data.</text>
</comment>
<reference evidence="1 2" key="1">
    <citation type="journal article" date="2013" name="PLoS ONE">
        <title>Lactobacillus paracasei comparative genomics: towards species pan-genome definition and exploitation of diversity.</title>
        <authorList>
            <person name="Smokvina T."/>
            <person name="Wels M."/>
            <person name="Polka J."/>
            <person name="Chervaux C."/>
            <person name="Brisse S."/>
            <person name="Boekhorst J."/>
            <person name="van Hylckama Vlieg J.E."/>
            <person name="Siezen R.J."/>
        </authorList>
    </citation>
    <scope>NUCLEOTIDE SEQUENCE [LARGE SCALE GENOMIC DNA]</scope>
    <source>
        <strain evidence="1 2">Lpp41</strain>
    </source>
</reference>
<dbReference type="Proteomes" id="UP000014244">
    <property type="component" value="Unassembled WGS sequence"/>
</dbReference>
<accession>A0A829H494</accession>
<name>A0A829H494_LACPA</name>
<proteinExistence type="predicted"/>
<sequence length="93" mass="10231">MQNESGIWLQDINLTRPVVKNGNNLSGRVSESWVHQHTNRPIAKGELVVIGSIQSSRNLSHLLVIKVTSIEPKADGSLVFNGIRVPNVPKNLI</sequence>
<dbReference type="EMBL" id="ANKE01000602">
    <property type="protein sequence ID" value="EPC71110.1"/>
    <property type="molecule type" value="Genomic_DNA"/>
</dbReference>
<evidence type="ECO:0000313" key="1">
    <source>
        <dbReference type="EMBL" id="EPC71110.1"/>
    </source>
</evidence>
<gene>
    <name evidence="1" type="ORF">Lpp41_12477</name>
</gene>
<protein>
    <submittedName>
        <fullName evidence="1">Uncharacterized protein</fullName>
    </submittedName>
</protein>
<evidence type="ECO:0000313" key="2">
    <source>
        <dbReference type="Proteomes" id="UP000014244"/>
    </source>
</evidence>
<dbReference type="AlphaFoldDB" id="A0A829H494"/>